<dbReference type="AlphaFoldDB" id="A0A939HBR1"/>
<dbReference type="NCBIfam" id="NF009750">
    <property type="entry name" value="PRK13260.1"/>
    <property type="match status" value="1"/>
</dbReference>
<dbReference type="EC" id="1.1.1.130" evidence="2"/>
<dbReference type="Proteomes" id="UP000664218">
    <property type="component" value="Unassembled WGS sequence"/>
</dbReference>
<evidence type="ECO:0000313" key="3">
    <source>
        <dbReference type="Proteomes" id="UP000664218"/>
    </source>
</evidence>
<evidence type="ECO:0000256" key="1">
    <source>
        <dbReference type="ARBA" id="ARBA00023002"/>
    </source>
</evidence>
<dbReference type="Gene3D" id="1.10.1530.10">
    <property type="match status" value="1"/>
</dbReference>
<proteinExistence type="predicted"/>
<comment type="caution">
    <text evidence="2">The sequence shown here is derived from an EMBL/GenBank/DDBJ whole genome shotgun (WGS) entry which is preliminary data.</text>
</comment>
<dbReference type="Pfam" id="PF02615">
    <property type="entry name" value="Ldh_2"/>
    <property type="match status" value="1"/>
</dbReference>
<dbReference type="InterPro" id="IPR043143">
    <property type="entry name" value="Mal/L-sulf/L-lact_DH-like_NADP"/>
</dbReference>
<accession>A0A939HBR1</accession>
<sequence>MRIPYETMLNEFKRILTDRGVSEDIALEAAMNFAKTSLDGVYSHGVNRFPRIVGYIDRGIIDPKALPECEMRFGAMERWNGNLGLGNINAKRAMNRACELAEENGIGIVALRNTNHWLRGGAYGWQAAEEGYIGICWTNTMPNMPAYGGKDHKIGNNPFIMAVPRTSGEHVVLDMAMSQFSYGKLEDYRMKGKKLPIPGGYDKEGKLSTDPGAIEESGRVLPIGFWKGSGLSIVLDMIATVLAGGNATCDIEKDSENESGLSQVLLAIDPKKFSTAAQIDEMITRIVEDLKTSEMDEEIGGVSYPGQSTIRRRKENLEKGIPVQEEVWNRILAL</sequence>
<reference evidence="2" key="1">
    <citation type="submission" date="2021-03" db="EMBL/GenBank/DDBJ databases">
        <title>Proteiniclasticum marinus sp. nov., isolated from tidal flat sediment.</title>
        <authorList>
            <person name="Namirimu T."/>
            <person name="Yang J.-A."/>
            <person name="Yang S.-H."/>
            <person name="Kim Y.-J."/>
            <person name="Kwon K.K."/>
        </authorList>
    </citation>
    <scope>NUCLEOTIDE SEQUENCE</scope>
    <source>
        <strain evidence="2">SCR006</strain>
    </source>
</reference>
<dbReference type="InterPro" id="IPR043144">
    <property type="entry name" value="Mal/L-sulf/L-lact_DH-like_ah"/>
</dbReference>
<keyword evidence="1 2" id="KW-0560">Oxidoreductase</keyword>
<dbReference type="PANTHER" id="PTHR11091">
    <property type="entry name" value="OXIDOREDUCTASE-RELATED"/>
    <property type="match status" value="1"/>
</dbReference>
<dbReference type="Gene3D" id="3.30.1370.60">
    <property type="entry name" value="Hypothetical oxidoreductase yiak, domain 2"/>
    <property type="match status" value="1"/>
</dbReference>
<dbReference type="InterPro" id="IPR036111">
    <property type="entry name" value="Mal/L-sulfo/L-lacto_DH-like_sf"/>
</dbReference>
<organism evidence="2 3">
    <name type="scientific">Proteiniclasticum aestuarii</name>
    <dbReference type="NCBI Taxonomy" id="2817862"/>
    <lineage>
        <taxon>Bacteria</taxon>
        <taxon>Bacillati</taxon>
        <taxon>Bacillota</taxon>
        <taxon>Clostridia</taxon>
        <taxon>Eubacteriales</taxon>
        <taxon>Clostridiaceae</taxon>
        <taxon>Proteiniclasticum</taxon>
    </lineage>
</organism>
<dbReference type="RefSeq" id="WP_207599953.1">
    <property type="nucleotide sequence ID" value="NZ_JAFNJU010000007.1"/>
</dbReference>
<evidence type="ECO:0000313" key="2">
    <source>
        <dbReference type="EMBL" id="MBO1265435.1"/>
    </source>
</evidence>
<dbReference type="EMBL" id="JAFNJU010000007">
    <property type="protein sequence ID" value="MBO1265435.1"/>
    <property type="molecule type" value="Genomic_DNA"/>
</dbReference>
<name>A0A939HBR1_9CLOT</name>
<dbReference type="GO" id="GO:0047559">
    <property type="term" value="F:3-dehydro-L-gulonate 2-dehydrogenase activity"/>
    <property type="evidence" value="ECO:0007669"/>
    <property type="project" value="UniProtKB-EC"/>
</dbReference>
<dbReference type="PANTHER" id="PTHR11091:SF3">
    <property type="entry name" value="2,3-DIKETO-L-GULONATE REDUCTASE"/>
    <property type="match status" value="1"/>
</dbReference>
<dbReference type="InterPro" id="IPR003767">
    <property type="entry name" value="Malate/L-lactate_DH-like"/>
</dbReference>
<keyword evidence="3" id="KW-1185">Reference proteome</keyword>
<protein>
    <submittedName>
        <fullName evidence="2">3-dehydro-L-gulonate 2-dehydrogenase</fullName>
        <ecNumber evidence="2">1.1.1.130</ecNumber>
    </submittedName>
</protein>
<gene>
    <name evidence="2" type="primary">yiaK</name>
    <name evidence="2" type="ORF">J3A84_10370</name>
</gene>
<dbReference type="SUPFAM" id="SSF89733">
    <property type="entry name" value="L-sulfolactate dehydrogenase-like"/>
    <property type="match status" value="1"/>
</dbReference>